<reference evidence="2" key="1">
    <citation type="submission" date="2014-09" db="EMBL/GenBank/DDBJ databases">
        <authorList>
            <person name="Sharma Rahul"/>
            <person name="Thines Marco"/>
        </authorList>
    </citation>
    <scope>NUCLEOTIDE SEQUENCE [LARGE SCALE GENOMIC DNA]</scope>
</reference>
<dbReference type="AlphaFoldDB" id="A0A0P1B2R3"/>
<keyword evidence="2" id="KW-1185">Reference proteome</keyword>
<proteinExistence type="predicted"/>
<dbReference type="EMBL" id="CCYD01002939">
    <property type="protein sequence ID" value="CEG48535.1"/>
    <property type="molecule type" value="Genomic_DNA"/>
</dbReference>
<name>A0A0P1B2R3_PLAHL</name>
<evidence type="ECO:0000313" key="2">
    <source>
        <dbReference type="Proteomes" id="UP000054928"/>
    </source>
</evidence>
<dbReference type="Proteomes" id="UP000054928">
    <property type="component" value="Unassembled WGS sequence"/>
</dbReference>
<dbReference type="GeneID" id="36401408"/>
<organism evidence="1 2">
    <name type="scientific">Plasmopara halstedii</name>
    <name type="common">Downy mildew of sunflower</name>
    <dbReference type="NCBI Taxonomy" id="4781"/>
    <lineage>
        <taxon>Eukaryota</taxon>
        <taxon>Sar</taxon>
        <taxon>Stramenopiles</taxon>
        <taxon>Oomycota</taxon>
        <taxon>Peronosporomycetes</taxon>
        <taxon>Peronosporales</taxon>
        <taxon>Peronosporaceae</taxon>
        <taxon>Plasmopara</taxon>
    </lineage>
</organism>
<sequence>MSLRIRAEKFRGHPRKRWVSRFRATRVSWARALCSFFFLMRIMTDSASTQDRPTYPWWGNVDS</sequence>
<evidence type="ECO:0000313" key="1">
    <source>
        <dbReference type="EMBL" id="CEG48535.1"/>
    </source>
</evidence>
<dbReference type="RefSeq" id="XP_024584904.1">
    <property type="nucleotide sequence ID" value="XM_024719624.1"/>
</dbReference>
<accession>A0A0P1B2R3</accession>
<protein>
    <submittedName>
        <fullName evidence="1">Uncharacterized protein</fullName>
    </submittedName>
</protein>